<keyword evidence="1" id="KW-0812">Transmembrane</keyword>
<proteinExistence type="predicted"/>
<protein>
    <submittedName>
        <fullName evidence="2">Uncharacterized protein</fullName>
    </submittedName>
</protein>
<dbReference type="EMBL" id="JACTNZ010000005">
    <property type="protein sequence ID" value="KAG5547268.1"/>
    <property type="molecule type" value="Genomic_DNA"/>
</dbReference>
<comment type="caution">
    <text evidence="2">The sequence shown here is derived from an EMBL/GenBank/DDBJ whole genome shotgun (WGS) entry which is preliminary data.</text>
</comment>
<name>A0AAV6K484_9ERIC</name>
<keyword evidence="1" id="KW-1133">Transmembrane helix</keyword>
<reference evidence="2" key="1">
    <citation type="submission" date="2020-08" db="EMBL/GenBank/DDBJ databases">
        <title>Plant Genome Project.</title>
        <authorList>
            <person name="Zhang R.-G."/>
        </authorList>
    </citation>
    <scope>NUCLEOTIDE SEQUENCE</scope>
    <source>
        <strain evidence="2">WSP0</strain>
        <tissue evidence="2">Leaf</tissue>
    </source>
</reference>
<keyword evidence="3" id="KW-1185">Reference proteome</keyword>
<feature type="transmembrane region" description="Helical" evidence="1">
    <location>
        <begin position="56"/>
        <end position="80"/>
    </location>
</feature>
<sequence length="83" mass="9193">MFPSLEEANDAWRVYVETQSNVQLPSQPAQLLTDYPPLVVPMQSNVDGHGSANSCVYIAMFLLGEVTGTVLMQVLMFIFLKTV</sequence>
<dbReference type="AlphaFoldDB" id="A0AAV6K484"/>
<dbReference type="Proteomes" id="UP000823749">
    <property type="component" value="Chromosome 5"/>
</dbReference>
<gene>
    <name evidence="2" type="ORF">RHGRI_013069</name>
</gene>
<evidence type="ECO:0000313" key="2">
    <source>
        <dbReference type="EMBL" id="KAG5547268.1"/>
    </source>
</evidence>
<organism evidence="2 3">
    <name type="scientific">Rhododendron griersonianum</name>
    <dbReference type="NCBI Taxonomy" id="479676"/>
    <lineage>
        <taxon>Eukaryota</taxon>
        <taxon>Viridiplantae</taxon>
        <taxon>Streptophyta</taxon>
        <taxon>Embryophyta</taxon>
        <taxon>Tracheophyta</taxon>
        <taxon>Spermatophyta</taxon>
        <taxon>Magnoliopsida</taxon>
        <taxon>eudicotyledons</taxon>
        <taxon>Gunneridae</taxon>
        <taxon>Pentapetalae</taxon>
        <taxon>asterids</taxon>
        <taxon>Ericales</taxon>
        <taxon>Ericaceae</taxon>
        <taxon>Ericoideae</taxon>
        <taxon>Rhodoreae</taxon>
        <taxon>Rhododendron</taxon>
    </lineage>
</organism>
<evidence type="ECO:0000313" key="3">
    <source>
        <dbReference type="Proteomes" id="UP000823749"/>
    </source>
</evidence>
<accession>A0AAV6K484</accession>
<keyword evidence="1" id="KW-0472">Membrane</keyword>
<evidence type="ECO:0000256" key="1">
    <source>
        <dbReference type="SAM" id="Phobius"/>
    </source>
</evidence>